<protein>
    <submittedName>
        <fullName evidence="1">3-oxoacyl-[ACP] synthase</fullName>
        <ecNumber evidence="1">2.3.1.41</ecNumber>
    </submittedName>
</protein>
<dbReference type="EMBL" id="BBMN01000001">
    <property type="protein sequence ID" value="GAL02464.1"/>
    <property type="molecule type" value="Genomic_DNA"/>
</dbReference>
<evidence type="ECO:0000313" key="2">
    <source>
        <dbReference type="Proteomes" id="UP000029227"/>
    </source>
</evidence>
<dbReference type="SUPFAM" id="SSF53901">
    <property type="entry name" value="Thiolase-like"/>
    <property type="match status" value="1"/>
</dbReference>
<dbReference type="InterPro" id="IPR016039">
    <property type="entry name" value="Thiolase-like"/>
</dbReference>
<proteinExistence type="predicted"/>
<keyword evidence="1" id="KW-0012">Acyltransferase</keyword>
<dbReference type="Proteomes" id="UP000029227">
    <property type="component" value="Unassembled WGS sequence"/>
</dbReference>
<evidence type="ECO:0000313" key="1">
    <source>
        <dbReference type="EMBL" id="GAL02464.1"/>
    </source>
</evidence>
<accession>A0A090QKY3</accession>
<dbReference type="eggNOG" id="COG0304">
    <property type="taxonomic scope" value="Bacteria"/>
</dbReference>
<dbReference type="Gene3D" id="3.40.47.10">
    <property type="match status" value="1"/>
</dbReference>
<gene>
    <name evidence="1" type="ORF">JCM19237_5357</name>
</gene>
<dbReference type="AlphaFoldDB" id="A0A090QKY3"/>
<organism evidence="1 2">
    <name type="scientific">Photobacterium aphoticum</name>
    <dbReference type="NCBI Taxonomy" id="754436"/>
    <lineage>
        <taxon>Bacteria</taxon>
        <taxon>Pseudomonadati</taxon>
        <taxon>Pseudomonadota</taxon>
        <taxon>Gammaproteobacteria</taxon>
        <taxon>Vibrionales</taxon>
        <taxon>Vibrionaceae</taxon>
        <taxon>Photobacterium</taxon>
    </lineage>
</organism>
<dbReference type="STRING" id="754436.JCM19237_5357"/>
<sequence length="59" mass="6795">MMRTGWFNPTLNLEAVDERCGGLDYIQGAGREIDCRYLMSNNFAFGGINTSIIFKRWED</sequence>
<keyword evidence="1" id="KW-0808">Transferase</keyword>
<comment type="caution">
    <text evidence="1">The sequence shown here is derived from an EMBL/GenBank/DDBJ whole genome shotgun (WGS) entry which is preliminary data.</text>
</comment>
<reference evidence="1 2" key="1">
    <citation type="journal article" date="2014" name="Genome Announc.">
        <title>Draft Genome Sequences of Two Vibrionaceae Species, Vibrio ponticus C121 and Photobacterium aphoticum C119, Isolated as Coral Reef Microbiota.</title>
        <authorList>
            <person name="Al-saari N."/>
            <person name="Meirelles P.M."/>
            <person name="Mino S."/>
            <person name="Suda W."/>
            <person name="Oshima K."/>
            <person name="Hattori M."/>
            <person name="Ohkuma M."/>
            <person name="Thompson F.L."/>
            <person name="Gomez-Gil B."/>
            <person name="Sawabe T."/>
            <person name="Sawabe T."/>
        </authorList>
    </citation>
    <scope>NUCLEOTIDE SEQUENCE [LARGE SCALE GENOMIC DNA]</scope>
    <source>
        <strain evidence="1 2">JCM 19237</strain>
    </source>
</reference>
<name>A0A090QKY3_9GAMM</name>
<dbReference type="GO" id="GO:0004315">
    <property type="term" value="F:3-oxoacyl-[acyl-carrier-protein] synthase activity"/>
    <property type="evidence" value="ECO:0007669"/>
    <property type="project" value="UniProtKB-EC"/>
</dbReference>
<dbReference type="EC" id="2.3.1.41" evidence="1"/>